<keyword evidence="2" id="KW-0328">Glycosyltransferase</keyword>
<dbReference type="AlphaFoldDB" id="A0A8T2B866"/>
<accession>A0A8T2B866</accession>
<organism evidence="4 5">
    <name type="scientific">Arabidopsis suecica</name>
    <name type="common">Swedish thale-cress</name>
    <name type="synonym">Cardaminopsis suecica</name>
    <dbReference type="NCBI Taxonomy" id="45249"/>
    <lineage>
        <taxon>Eukaryota</taxon>
        <taxon>Viridiplantae</taxon>
        <taxon>Streptophyta</taxon>
        <taxon>Embryophyta</taxon>
        <taxon>Tracheophyta</taxon>
        <taxon>Spermatophyta</taxon>
        <taxon>Magnoliopsida</taxon>
        <taxon>eudicotyledons</taxon>
        <taxon>Gunneridae</taxon>
        <taxon>Pentapetalae</taxon>
        <taxon>rosids</taxon>
        <taxon>malvids</taxon>
        <taxon>Brassicales</taxon>
        <taxon>Brassicaceae</taxon>
        <taxon>Camelineae</taxon>
        <taxon>Arabidopsis</taxon>
    </lineage>
</organism>
<dbReference type="PANTHER" id="PTHR11926">
    <property type="entry name" value="GLUCOSYL/GLUCURONOSYL TRANSFERASES"/>
    <property type="match status" value="1"/>
</dbReference>
<evidence type="ECO:0000256" key="2">
    <source>
        <dbReference type="ARBA" id="ARBA00022676"/>
    </source>
</evidence>
<dbReference type="Pfam" id="PF00201">
    <property type="entry name" value="UDPGT"/>
    <property type="match status" value="1"/>
</dbReference>
<comment type="similarity">
    <text evidence="1">Belongs to the UDP-glycosyltransferase family.</text>
</comment>
<sequence length="467" mass="52220">MDNNSNKRMGRPYVVVIPYPAQGHVLPLMSFSRYLAKQGIQITFINTEFNHNRIISSLPNSSHEDYVGDGINLVSIPDGLEDSPEERNIPGKLSESVLRFMPKKVEELIDRMIAETSGGRCGTIISCVVADQSLGWAIEVAAKFGIRRAAFCPAAAASMVLGFSIQKLIDDGLIDFDGTVRVNKTIQLSPGMPKMETDKFVWVCLKNKESQKNIFQLMLQNNNSIESTDWLLCNSVYELETAAFRLGPKILPIGPIGWGHSLEEASTSLGSFLPQDRDCLDWLDRQIPGSVIYVAFGSFGVMGNVQLEELAIGLELTKRPVMWVTGDQQPIKLWSDRVKLVTWVPQQEVLSSGAIGCFMSHCGWNSTLEGAQNGIPFLCIPYFADQFINKAYICDVWKIGLGLERDEQGVVPRLEVKKKIEEIMSDYGEYKERAMKIKEIVMKSVAKDGISCENLNKFINWIKSEVY</sequence>
<dbReference type="InterPro" id="IPR002213">
    <property type="entry name" value="UDP_glucos_trans"/>
</dbReference>
<dbReference type="CDD" id="cd03784">
    <property type="entry name" value="GT1_Gtf-like"/>
    <property type="match status" value="1"/>
</dbReference>
<proteinExistence type="inferred from homology"/>
<dbReference type="Proteomes" id="UP000694251">
    <property type="component" value="Chromosome 8"/>
</dbReference>
<reference evidence="4 5" key="1">
    <citation type="submission" date="2020-12" db="EMBL/GenBank/DDBJ databases">
        <title>Concerted genomic and epigenomic changes stabilize Arabidopsis allopolyploids.</title>
        <authorList>
            <person name="Chen Z."/>
        </authorList>
    </citation>
    <scope>NUCLEOTIDE SEQUENCE [LARGE SCALE GENOMIC DNA]</scope>
    <source>
        <strain evidence="4">As9502</strain>
        <tissue evidence="4">Leaf</tissue>
    </source>
</reference>
<name>A0A8T2B866_ARASU</name>
<evidence type="ECO:0000313" key="4">
    <source>
        <dbReference type="EMBL" id="KAG7580321.1"/>
    </source>
</evidence>
<dbReference type="GO" id="GO:0080044">
    <property type="term" value="F:quercetin 7-O-glucosyltransferase activity"/>
    <property type="evidence" value="ECO:0007669"/>
    <property type="project" value="TreeGrafter"/>
</dbReference>
<dbReference type="PANTHER" id="PTHR11926:SF1555">
    <property type="entry name" value="UDP-GLYCOSYLTRANSFERASE 83A1-LIKE"/>
    <property type="match status" value="1"/>
</dbReference>
<comment type="caution">
    <text evidence="4">The sequence shown here is derived from an EMBL/GenBank/DDBJ whole genome shotgun (WGS) entry which is preliminary data.</text>
</comment>
<dbReference type="EMBL" id="JAEFBJ010000008">
    <property type="protein sequence ID" value="KAG7580321.1"/>
    <property type="molecule type" value="Genomic_DNA"/>
</dbReference>
<dbReference type="FunFam" id="3.40.50.2000:FF:000108">
    <property type="entry name" value="UDP-glycosyltransferase 83A1"/>
    <property type="match status" value="1"/>
</dbReference>
<keyword evidence="5" id="KW-1185">Reference proteome</keyword>
<protein>
    <submittedName>
        <fullName evidence="4">UDP-glucuronosyl/UDP-glucosyltransferase</fullName>
    </submittedName>
</protein>
<gene>
    <name evidence="4" type="ORF">ISN44_As08g001290</name>
</gene>
<dbReference type="GO" id="GO:0080043">
    <property type="term" value="F:quercetin 3-O-glucosyltransferase activity"/>
    <property type="evidence" value="ECO:0007669"/>
    <property type="project" value="TreeGrafter"/>
</dbReference>
<evidence type="ECO:0000256" key="3">
    <source>
        <dbReference type="ARBA" id="ARBA00022679"/>
    </source>
</evidence>
<evidence type="ECO:0000256" key="1">
    <source>
        <dbReference type="ARBA" id="ARBA00009995"/>
    </source>
</evidence>
<evidence type="ECO:0000313" key="5">
    <source>
        <dbReference type="Proteomes" id="UP000694251"/>
    </source>
</evidence>
<keyword evidence="3" id="KW-0808">Transferase</keyword>
<dbReference type="OrthoDB" id="5835829at2759"/>